<organism evidence="1 2">
    <name type="scientific">Sistotremastrum niveocremeum HHB9708</name>
    <dbReference type="NCBI Taxonomy" id="1314777"/>
    <lineage>
        <taxon>Eukaryota</taxon>
        <taxon>Fungi</taxon>
        <taxon>Dikarya</taxon>
        <taxon>Basidiomycota</taxon>
        <taxon>Agaricomycotina</taxon>
        <taxon>Agaricomycetes</taxon>
        <taxon>Sistotremastrales</taxon>
        <taxon>Sistotremastraceae</taxon>
        <taxon>Sertulicium</taxon>
        <taxon>Sertulicium niveocremeum</taxon>
    </lineage>
</organism>
<proteinExistence type="predicted"/>
<protein>
    <submittedName>
        <fullName evidence="1">Uncharacterized protein</fullName>
    </submittedName>
</protein>
<dbReference type="EMBL" id="KV419395">
    <property type="protein sequence ID" value="KZS98229.1"/>
    <property type="molecule type" value="Genomic_DNA"/>
</dbReference>
<evidence type="ECO:0000313" key="1">
    <source>
        <dbReference type="EMBL" id="KZS98229.1"/>
    </source>
</evidence>
<name>A0A164ZYA8_9AGAM</name>
<reference evidence="1 2" key="1">
    <citation type="journal article" date="2016" name="Mol. Biol. Evol.">
        <title>Comparative Genomics of Early-Diverging Mushroom-Forming Fungi Provides Insights into the Origins of Lignocellulose Decay Capabilities.</title>
        <authorList>
            <person name="Nagy L.G."/>
            <person name="Riley R."/>
            <person name="Tritt A."/>
            <person name="Adam C."/>
            <person name="Daum C."/>
            <person name="Floudas D."/>
            <person name="Sun H."/>
            <person name="Yadav J.S."/>
            <person name="Pangilinan J."/>
            <person name="Larsson K.H."/>
            <person name="Matsuura K."/>
            <person name="Barry K."/>
            <person name="Labutti K."/>
            <person name="Kuo R."/>
            <person name="Ohm R.A."/>
            <person name="Bhattacharya S.S."/>
            <person name="Shirouzu T."/>
            <person name="Yoshinaga Y."/>
            <person name="Martin F.M."/>
            <person name="Grigoriev I.V."/>
            <person name="Hibbett D.S."/>
        </authorList>
    </citation>
    <scope>NUCLEOTIDE SEQUENCE [LARGE SCALE GENOMIC DNA]</scope>
    <source>
        <strain evidence="1 2">HHB9708</strain>
    </source>
</reference>
<dbReference type="AlphaFoldDB" id="A0A164ZYA8"/>
<sequence length="79" mass="8797">MISAWALSALLLCHQTTAVLFRLQLAIVLAFRRLAAIRLYQKRYKGRRESVLLSSRLTVETHAGICMLALSPSRVEGGV</sequence>
<evidence type="ECO:0000313" key="2">
    <source>
        <dbReference type="Proteomes" id="UP000076722"/>
    </source>
</evidence>
<dbReference type="Proteomes" id="UP000076722">
    <property type="component" value="Unassembled WGS sequence"/>
</dbReference>
<accession>A0A164ZYA8</accession>
<gene>
    <name evidence="1" type="ORF">SISNIDRAFT_448414</name>
</gene>
<keyword evidence="2" id="KW-1185">Reference proteome</keyword>